<proteinExistence type="predicted"/>
<dbReference type="EMBL" id="VITY01000026">
    <property type="protein sequence ID" value="TWB86822.1"/>
    <property type="molecule type" value="Genomic_DNA"/>
</dbReference>
<dbReference type="Proteomes" id="UP000321304">
    <property type="component" value="Unassembled WGS sequence"/>
</dbReference>
<keyword evidence="2" id="KW-1185">Reference proteome</keyword>
<dbReference type="OrthoDB" id="8203794at2"/>
<protein>
    <submittedName>
        <fullName evidence="1">Uncharacterized protein</fullName>
    </submittedName>
</protein>
<accession>A0A560KUE9</accession>
<sequence length="402" mass="45490">MSDRETLVAALKQAVSAYEAKHGHHTLLARPQPDREILGPVEAAIDQCTAYQEVAGHVLYTANGGRVISSGGLRLPVFQRAQYKVAEAADWLLRLLSLRSANGSFRSAIWGISITEEIRLSDSVRLVPFAALTESYMKTHVTNRARRQYDEAAWVSTSLFGIPAAAFIIDAPDFPYIRTDNASFLEFDRLQHEAMTFWIVLEAASVGSPLAFGYWFEYDDEEIDIAVWENWLTWTFPEVSPRIGAPVGVDAQTILDDTRRFLALPEHFQSDLRRSMNRFMLSKCRTQLIDRILDLALAFEIAVSGESESWTAISWKVAVRTAQAIGGTLDWRRTVRRKVGQLYDLRSKATHGGSLGSDEYARNVQLIEECSGIFRQLLRSFFDMGAKPDWRILELEPRRREP</sequence>
<organism evidence="1 2">
    <name type="scientific">Bradyrhizobium macuxiense</name>
    <dbReference type="NCBI Taxonomy" id="1755647"/>
    <lineage>
        <taxon>Bacteria</taxon>
        <taxon>Pseudomonadati</taxon>
        <taxon>Pseudomonadota</taxon>
        <taxon>Alphaproteobacteria</taxon>
        <taxon>Hyphomicrobiales</taxon>
        <taxon>Nitrobacteraceae</taxon>
        <taxon>Bradyrhizobium</taxon>
    </lineage>
</organism>
<dbReference type="RefSeq" id="WP_146993102.1">
    <property type="nucleotide sequence ID" value="NZ_VITY01000026.1"/>
</dbReference>
<reference evidence="1 2" key="1">
    <citation type="submission" date="2019-06" db="EMBL/GenBank/DDBJ databases">
        <title>Genomic Encyclopedia of Type Strains, Phase IV (KMG-V): Genome sequencing to study the core and pangenomes of soil and plant-associated prokaryotes.</title>
        <authorList>
            <person name="Whitman W."/>
        </authorList>
    </citation>
    <scope>NUCLEOTIDE SEQUENCE [LARGE SCALE GENOMIC DNA]</scope>
    <source>
        <strain evidence="1 2">BR 10355</strain>
    </source>
</reference>
<name>A0A560KUE9_9BRAD</name>
<comment type="caution">
    <text evidence="1">The sequence shown here is derived from an EMBL/GenBank/DDBJ whole genome shotgun (WGS) entry which is preliminary data.</text>
</comment>
<evidence type="ECO:0000313" key="1">
    <source>
        <dbReference type="EMBL" id="TWB86822.1"/>
    </source>
</evidence>
<gene>
    <name evidence="1" type="ORF">FBZ93_1263</name>
</gene>
<dbReference type="AlphaFoldDB" id="A0A560KUE9"/>
<evidence type="ECO:0000313" key="2">
    <source>
        <dbReference type="Proteomes" id="UP000321304"/>
    </source>
</evidence>